<dbReference type="KEGG" id="agv:OJF2_50810"/>
<dbReference type="RefSeq" id="WP_148596176.1">
    <property type="nucleotide sequence ID" value="NZ_CP042997.1"/>
</dbReference>
<organism evidence="1 2">
    <name type="scientific">Aquisphaera giovannonii</name>
    <dbReference type="NCBI Taxonomy" id="406548"/>
    <lineage>
        <taxon>Bacteria</taxon>
        <taxon>Pseudomonadati</taxon>
        <taxon>Planctomycetota</taxon>
        <taxon>Planctomycetia</taxon>
        <taxon>Isosphaerales</taxon>
        <taxon>Isosphaeraceae</taxon>
        <taxon>Aquisphaera</taxon>
    </lineage>
</organism>
<keyword evidence="2" id="KW-1185">Reference proteome</keyword>
<reference evidence="1 2" key="1">
    <citation type="submission" date="2019-08" db="EMBL/GenBank/DDBJ databases">
        <title>Deep-cultivation of Planctomycetes and their phenomic and genomic characterization uncovers novel biology.</title>
        <authorList>
            <person name="Wiegand S."/>
            <person name="Jogler M."/>
            <person name="Boedeker C."/>
            <person name="Pinto D."/>
            <person name="Vollmers J."/>
            <person name="Rivas-Marin E."/>
            <person name="Kohn T."/>
            <person name="Peeters S.H."/>
            <person name="Heuer A."/>
            <person name="Rast P."/>
            <person name="Oberbeckmann S."/>
            <person name="Bunk B."/>
            <person name="Jeske O."/>
            <person name="Meyerdierks A."/>
            <person name="Storesund J.E."/>
            <person name="Kallscheuer N."/>
            <person name="Luecker S."/>
            <person name="Lage O.M."/>
            <person name="Pohl T."/>
            <person name="Merkel B.J."/>
            <person name="Hornburger P."/>
            <person name="Mueller R.-W."/>
            <person name="Bruemmer F."/>
            <person name="Labrenz M."/>
            <person name="Spormann A.M."/>
            <person name="Op den Camp H."/>
            <person name="Overmann J."/>
            <person name="Amann R."/>
            <person name="Jetten M.S.M."/>
            <person name="Mascher T."/>
            <person name="Medema M.H."/>
            <person name="Devos D.P."/>
            <person name="Kaster A.-K."/>
            <person name="Ovreas L."/>
            <person name="Rohde M."/>
            <person name="Galperin M.Y."/>
            <person name="Jogler C."/>
        </authorList>
    </citation>
    <scope>NUCLEOTIDE SEQUENCE [LARGE SCALE GENOMIC DNA]</scope>
    <source>
        <strain evidence="1 2">OJF2</strain>
    </source>
</reference>
<dbReference type="AlphaFoldDB" id="A0A5B9W827"/>
<gene>
    <name evidence="1" type="ORF">OJF2_50810</name>
</gene>
<dbReference type="Proteomes" id="UP000324233">
    <property type="component" value="Chromosome"/>
</dbReference>
<accession>A0A5B9W827</accession>
<dbReference type="OrthoDB" id="262740at2"/>
<dbReference type="SUPFAM" id="SSF69279">
    <property type="entry name" value="Phage tail proteins"/>
    <property type="match status" value="1"/>
</dbReference>
<protein>
    <submittedName>
        <fullName evidence="1">Phage late control gene D protein (GPD)</fullName>
    </submittedName>
</protein>
<dbReference type="EMBL" id="CP042997">
    <property type="protein sequence ID" value="QEH36497.1"/>
    <property type="molecule type" value="Genomic_DNA"/>
</dbReference>
<proteinExistence type="predicted"/>
<name>A0A5B9W827_9BACT</name>
<evidence type="ECO:0000313" key="2">
    <source>
        <dbReference type="Proteomes" id="UP000324233"/>
    </source>
</evidence>
<evidence type="ECO:0000313" key="1">
    <source>
        <dbReference type="EMBL" id="QEH36497.1"/>
    </source>
</evidence>
<sequence length="372" mass="41171">MLLPDGLTSLNNPRGPSGIARSPRPYVLLNGVRLPVQAVESLEVTNASHFTADTFRLQLAVGGLPADYGPAYWADSQFDQLSIGVSMNGETPRPLIVGQVDDIDWNPVGTEITLTGRDLSAALIDNKTAEKFQNQTSSQIAQTLALRRGLDSDVQATTTLAGTYYEIDHAIATHEETEWDLLTYLAQREGFDVWVSGTTLYFQPSPSETNPPYLLLVSRNADGSFVSNGERISLRRSQTLARDVIVKVRSWNQKQQRAFTVTAKRSQAKKGQRVGGEAQTYSFVRPNLTQEQAQRVAESLAEDITRHERVLNASLPGDNELVTRSMVRLVGTGTGWDQLYYPDIVTRRLSMAEGYRMELKAKNHSTQDTVLA</sequence>